<keyword evidence="3" id="KW-1185">Reference proteome</keyword>
<feature type="transmembrane region" description="Helical" evidence="1">
    <location>
        <begin position="43"/>
        <end position="65"/>
    </location>
</feature>
<dbReference type="STRING" id="1325564.NSJP_1954"/>
<evidence type="ECO:0000313" key="2">
    <source>
        <dbReference type="EMBL" id="SLM48126.1"/>
    </source>
</evidence>
<dbReference type="RefSeq" id="WP_080886551.1">
    <property type="nucleotide sequence ID" value="NZ_LT828648.1"/>
</dbReference>
<feature type="transmembrane region" description="Helical" evidence="1">
    <location>
        <begin position="112"/>
        <end position="136"/>
    </location>
</feature>
<feature type="transmembrane region" description="Helical" evidence="1">
    <location>
        <begin position="86"/>
        <end position="106"/>
    </location>
</feature>
<keyword evidence="1" id="KW-0812">Transmembrane</keyword>
<keyword evidence="1" id="KW-0472">Membrane</keyword>
<evidence type="ECO:0000256" key="1">
    <source>
        <dbReference type="SAM" id="Phobius"/>
    </source>
</evidence>
<reference evidence="2 3" key="1">
    <citation type="submission" date="2017-03" db="EMBL/GenBank/DDBJ databases">
        <authorList>
            <person name="Afonso C.L."/>
            <person name="Miller P.J."/>
            <person name="Scott M.A."/>
            <person name="Spackman E."/>
            <person name="Goraichik I."/>
            <person name="Dimitrov K.M."/>
            <person name="Suarez D.L."/>
            <person name="Swayne D.E."/>
        </authorList>
    </citation>
    <scope>NUCLEOTIDE SEQUENCE [LARGE SCALE GENOMIC DNA]</scope>
    <source>
        <strain evidence="2">Genome sequencing of Nitrospira japonica strain NJ11</strain>
    </source>
</reference>
<gene>
    <name evidence="2" type="ORF">NSJP_1954</name>
</gene>
<evidence type="ECO:0000313" key="3">
    <source>
        <dbReference type="Proteomes" id="UP000192042"/>
    </source>
</evidence>
<name>A0A1W1I552_9BACT</name>
<proteinExistence type="predicted"/>
<dbReference type="EMBL" id="LT828648">
    <property type="protein sequence ID" value="SLM48126.1"/>
    <property type="molecule type" value="Genomic_DNA"/>
</dbReference>
<protein>
    <recommendedName>
        <fullName evidence="4">DUF3147 family protein</fullName>
    </recommendedName>
</protein>
<dbReference type="Pfam" id="PF11345">
    <property type="entry name" value="DUF3147"/>
    <property type="match status" value="1"/>
</dbReference>
<keyword evidence="1" id="KW-1133">Transmembrane helix</keyword>
<sequence>MMVGISVSGLKATRLHELVVRFVLGGAITAMTGLTTMRWGPVIGGLFLAFPAIFPASVTLVEAHAVRQKKELGLHGEQRGRDESGADAAGAAIGSLGLMIFGLIMYEYVDTVNYWIVLSLATVGWLTVSIVVWWIWKRM</sequence>
<accession>A0A1W1I552</accession>
<evidence type="ECO:0008006" key="4">
    <source>
        <dbReference type="Google" id="ProtNLM"/>
    </source>
</evidence>
<dbReference type="KEGG" id="nja:NSJP_1954"/>
<dbReference type="OrthoDB" id="8250301at2"/>
<dbReference type="Proteomes" id="UP000192042">
    <property type="component" value="Chromosome I"/>
</dbReference>
<dbReference type="AlphaFoldDB" id="A0A1W1I552"/>
<organism evidence="2 3">
    <name type="scientific">Nitrospira japonica</name>
    <dbReference type="NCBI Taxonomy" id="1325564"/>
    <lineage>
        <taxon>Bacteria</taxon>
        <taxon>Pseudomonadati</taxon>
        <taxon>Nitrospirota</taxon>
        <taxon>Nitrospiria</taxon>
        <taxon>Nitrospirales</taxon>
        <taxon>Nitrospiraceae</taxon>
        <taxon>Nitrospira</taxon>
    </lineage>
</organism>
<dbReference type="InterPro" id="IPR021493">
    <property type="entry name" value="DUF3147"/>
</dbReference>